<evidence type="ECO:0000313" key="3">
    <source>
        <dbReference type="Proteomes" id="UP001497497"/>
    </source>
</evidence>
<comment type="caution">
    <text evidence="2">The sequence shown here is derived from an EMBL/GenBank/DDBJ whole genome shotgun (WGS) entry which is preliminary data.</text>
</comment>
<feature type="signal peptide" evidence="1">
    <location>
        <begin position="1"/>
        <end position="21"/>
    </location>
</feature>
<gene>
    <name evidence="2" type="ORF">GSLYS_00018174001</name>
</gene>
<evidence type="ECO:0000313" key="2">
    <source>
        <dbReference type="EMBL" id="CAL1544688.1"/>
    </source>
</evidence>
<sequence>MLPRWTLFFTTLFAILGVINSISRRHRRSSELMYGHYGPGSHCDVNGELIPHGQVFVDSTMSRCLQHQCIFGSSFIYSEGCEDGGTGCHQVGEEWEERCVTYTCTKTTIEGYNYFQPIVRNAKCRDVNGVCHEPGELFSYRLHGRLHQSCRCNITDNKILYRCY</sequence>
<organism evidence="2 3">
    <name type="scientific">Lymnaea stagnalis</name>
    <name type="common">Great pond snail</name>
    <name type="synonym">Helix stagnalis</name>
    <dbReference type="NCBI Taxonomy" id="6523"/>
    <lineage>
        <taxon>Eukaryota</taxon>
        <taxon>Metazoa</taxon>
        <taxon>Spiralia</taxon>
        <taxon>Lophotrochozoa</taxon>
        <taxon>Mollusca</taxon>
        <taxon>Gastropoda</taxon>
        <taxon>Heterobranchia</taxon>
        <taxon>Euthyneura</taxon>
        <taxon>Panpulmonata</taxon>
        <taxon>Hygrophila</taxon>
        <taxon>Lymnaeoidea</taxon>
        <taxon>Lymnaeidae</taxon>
        <taxon>Lymnaea</taxon>
    </lineage>
</organism>
<dbReference type="Proteomes" id="UP001497497">
    <property type="component" value="Unassembled WGS sequence"/>
</dbReference>
<accession>A0AAV2IGA4</accession>
<proteinExistence type="predicted"/>
<keyword evidence="3" id="KW-1185">Reference proteome</keyword>
<keyword evidence="1" id="KW-0732">Signal</keyword>
<dbReference type="EMBL" id="CAXITT010000637">
    <property type="protein sequence ID" value="CAL1544688.1"/>
    <property type="molecule type" value="Genomic_DNA"/>
</dbReference>
<feature type="chain" id="PRO_5043696445" evidence="1">
    <location>
        <begin position="22"/>
        <end position="164"/>
    </location>
</feature>
<protein>
    <submittedName>
        <fullName evidence="2">Uncharacterized protein</fullName>
    </submittedName>
</protein>
<reference evidence="2 3" key="1">
    <citation type="submission" date="2024-04" db="EMBL/GenBank/DDBJ databases">
        <authorList>
            <consortium name="Genoscope - CEA"/>
            <person name="William W."/>
        </authorList>
    </citation>
    <scope>NUCLEOTIDE SEQUENCE [LARGE SCALE GENOMIC DNA]</scope>
</reference>
<dbReference type="AlphaFoldDB" id="A0AAV2IGA4"/>
<name>A0AAV2IGA4_LYMST</name>
<evidence type="ECO:0000256" key="1">
    <source>
        <dbReference type="SAM" id="SignalP"/>
    </source>
</evidence>